<evidence type="ECO:0000313" key="2">
    <source>
        <dbReference type="Proteomes" id="UP000185678"/>
    </source>
</evidence>
<keyword evidence="2" id="KW-1185">Reference proteome</keyword>
<dbReference type="RefSeq" id="WP_076400071.1">
    <property type="nucleotide sequence ID" value="NZ_FTOA01000003.1"/>
</dbReference>
<accession>A0A1N7LLI2</accession>
<organism evidence="1 2">
    <name type="scientific">Insolitispirillum peregrinum</name>
    <dbReference type="NCBI Taxonomy" id="80876"/>
    <lineage>
        <taxon>Bacteria</taxon>
        <taxon>Pseudomonadati</taxon>
        <taxon>Pseudomonadota</taxon>
        <taxon>Alphaproteobacteria</taxon>
        <taxon>Rhodospirillales</taxon>
        <taxon>Novispirillaceae</taxon>
        <taxon>Insolitispirillum</taxon>
    </lineage>
</organism>
<gene>
    <name evidence="1" type="ORF">SAMN05421779_103404</name>
</gene>
<name>A0A1N7LLI2_9PROT</name>
<dbReference type="EMBL" id="FTOA01000003">
    <property type="protein sequence ID" value="SIS74667.1"/>
    <property type="molecule type" value="Genomic_DNA"/>
</dbReference>
<reference evidence="1 2" key="1">
    <citation type="submission" date="2017-01" db="EMBL/GenBank/DDBJ databases">
        <authorList>
            <person name="Mah S.A."/>
            <person name="Swanson W.J."/>
            <person name="Moy G.W."/>
            <person name="Vacquier V.D."/>
        </authorList>
    </citation>
    <scope>NUCLEOTIDE SEQUENCE [LARGE SCALE GENOMIC DNA]</scope>
    <source>
        <strain evidence="1 2">DSM 11589</strain>
    </source>
</reference>
<protein>
    <submittedName>
        <fullName evidence="1">Uncharacterized protein</fullName>
    </submittedName>
</protein>
<sequence length="69" mass="7259">MAISKTAKASLGDKGISGKRMYNGKEVRPVLYVGRQVGQGKYMTGMVDGALVTDAKGLPMRLSRIGTAA</sequence>
<dbReference type="OrthoDB" id="7360624at2"/>
<dbReference type="Proteomes" id="UP000185678">
    <property type="component" value="Unassembled WGS sequence"/>
</dbReference>
<evidence type="ECO:0000313" key="1">
    <source>
        <dbReference type="EMBL" id="SIS74667.1"/>
    </source>
</evidence>
<dbReference type="AlphaFoldDB" id="A0A1N7LLI2"/>
<proteinExistence type="predicted"/>